<reference evidence="5" key="1">
    <citation type="journal article" date="2020" name="mSystems">
        <title>Genome- and Community-Level Interaction Insights into Carbon Utilization and Element Cycling Functions of Hydrothermarchaeota in Hydrothermal Sediment.</title>
        <authorList>
            <person name="Zhou Z."/>
            <person name="Liu Y."/>
            <person name="Xu W."/>
            <person name="Pan J."/>
            <person name="Luo Z.H."/>
            <person name="Li M."/>
        </authorList>
    </citation>
    <scope>NUCLEOTIDE SEQUENCE [LARGE SCALE GENOMIC DNA]</scope>
    <source>
        <strain evidence="5">SpSt-477</strain>
    </source>
</reference>
<dbReference type="InterPro" id="IPR003593">
    <property type="entry name" value="AAA+_ATPase"/>
</dbReference>
<evidence type="ECO:0000256" key="1">
    <source>
        <dbReference type="ARBA" id="ARBA00022737"/>
    </source>
</evidence>
<dbReference type="InterPro" id="IPR027417">
    <property type="entry name" value="P-loop_NTPase"/>
</dbReference>
<dbReference type="AlphaFoldDB" id="A0A7C4RPL6"/>
<dbReference type="SUPFAM" id="SSF52540">
    <property type="entry name" value="P-loop containing nucleoside triphosphate hydrolases"/>
    <property type="match status" value="2"/>
</dbReference>
<dbReference type="InterPro" id="IPR017871">
    <property type="entry name" value="ABC_transporter-like_CS"/>
</dbReference>
<keyword evidence="1" id="KW-0677">Repeat</keyword>
<dbReference type="GO" id="GO:0005524">
    <property type="term" value="F:ATP binding"/>
    <property type="evidence" value="ECO:0007669"/>
    <property type="project" value="UniProtKB-KW"/>
</dbReference>
<keyword evidence="2" id="KW-0547">Nucleotide-binding</keyword>
<feature type="domain" description="ABC transporter" evidence="4">
    <location>
        <begin position="283"/>
        <end position="498"/>
    </location>
</feature>
<dbReference type="PROSITE" id="PS00211">
    <property type="entry name" value="ABC_TRANSPORTER_1"/>
    <property type="match status" value="1"/>
</dbReference>
<dbReference type="SMART" id="SM00382">
    <property type="entry name" value="AAA"/>
    <property type="match status" value="2"/>
</dbReference>
<dbReference type="GO" id="GO:0016887">
    <property type="term" value="F:ATP hydrolysis activity"/>
    <property type="evidence" value="ECO:0007669"/>
    <property type="project" value="InterPro"/>
</dbReference>
<dbReference type="EMBL" id="DSUH01000023">
    <property type="protein sequence ID" value="HGU31431.1"/>
    <property type="molecule type" value="Genomic_DNA"/>
</dbReference>
<organism evidence="5">
    <name type="scientific">Desulfatirhabdium butyrativorans</name>
    <dbReference type="NCBI Taxonomy" id="340467"/>
    <lineage>
        <taxon>Bacteria</taxon>
        <taxon>Pseudomonadati</taxon>
        <taxon>Thermodesulfobacteriota</taxon>
        <taxon>Desulfobacteria</taxon>
        <taxon>Desulfobacterales</taxon>
        <taxon>Desulfatirhabdiaceae</taxon>
        <taxon>Desulfatirhabdium</taxon>
    </lineage>
</organism>
<evidence type="ECO:0000313" key="5">
    <source>
        <dbReference type="EMBL" id="HGU31431.1"/>
    </source>
</evidence>
<gene>
    <name evidence="5" type="ORF">ENS29_01075</name>
</gene>
<evidence type="ECO:0000259" key="4">
    <source>
        <dbReference type="PROSITE" id="PS50893"/>
    </source>
</evidence>
<proteinExistence type="predicted"/>
<dbReference type="PROSITE" id="PS50893">
    <property type="entry name" value="ABC_TRANSPORTER_2"/>
    <property type="match status" value="2"/>
</dbReference>
<accession>A0A7C4RPL6</accession>
<dbReference type="PANTHER" id="PTHR19211:SF14">
    <property type="entry name" value="ATP-BINDING CASSETTE SUB-FAMILY F MEMBER 1"/>
    <property type="match status" value="1"/>
</dbReference>
<dbReference type="InterPro" id="IPR032781">
    <property type="entry name" value="ABC_tran_Xtn"/>
</dbReference>
<dbReference type="CDD" id="cd03221">
    <property type="entry name" value="ABCF_EF-3"/>
    <property type="match status" value="2"/>
</dbReference>
<evidence type="ECO:0000256" key="3">
    <source>
        <dbReference type="ARBA" id="ARBA00022840"/>
    </source>
</evidence>
<dbReference type="InterPro" id="IPR003439">
    <property type="entry name" value="ABC_transporter-like_ATP-bd"/>
</dbReference>
<evidence type="ECO:0000256" key="2">
    <source>
        <dbReference type="ARBA" id="ARBA00022741"/>
    </source>
</evidence>
<dbReference type="Pfam" id="PF12848">
    <property type="entry name" value="ABC_tran_Xtn"/>
    <property type="match status" value="1"/>
</dbReference>
<name>A0A7C4RPL6_9BACT</name>
<sequence length="619" mass="69707">MITVDNLSKSYGDRILFDEASFKVNPKERIGLVGRNGHGKTTLFRILTGKERPDSGTVLIPKLYRIAHVEQEFAFTEPTVLLEGMKHLPANQREHHWKVERILAGLGFSNADMKRNPLEFSGGFQVRLNLAKILVSDPDMLLLDEPTNYLDIASIRWIQRFLASWPRELMLITHDRGFMDAVITHTLGIHRRKIRKIAGTTEKYYAQLAQDEAVYEKTRINDEKKRKEIELFISRFRAKARLANMVQSRIKTLSRMTQKDKLEKIRQLEFSFNTTPFPGKQMVRMEKVSFSYDPTMPLIREVSCTIESGRKIGVIGRNGKGKTTLLRLLAGSLSPRSGKITVNPGVAMGVYEQTNIQTLVAQRTVEEEIWSANPRIERQAVRNICGAMLFEGDDALKKIDVLSGGEKSRVMLGKILLTPCNLLLLDEPTNHLDMDACDALLEALDSFDGTLVMVTHNETFLHALADSLIVFQDNAITHFDGTYQRFLETVGWTEEVRQTGGGGTLGTNGEQVAAKTSRKELRKIRSELVAAKSRDLKPLETAIAEIEGRIMADEQAMSALGMAIQSAAESGDGIRIASLSRELAACQERMEADFERLDVLTRQYDEKKAYYDNQLNEAA</sequence>
<dbReference type="PANTHER" id="PTHR19211">
    <property type="entry name" value="ATP-BINDING TRANSPORT PROTEIN-RELATED"/>
    <property type="match status" value="1"/>
</dbReference>
<keyword evidence="3 5" id="KW-0067">ATP-binding</keyword>
<dbReference type="Gene3D" id="3.40.50.300">
    <property type="entry name" value="P-loop containing nucleotide triphosphate hydrolases"/>
    <property type="match status" value="2"/>
</dbReference>
<protein>
    <submittedName>
        <fullName evidence="5">ABC-F family ATP-binding cassette domain-containing protein</fullName>
    </submittedName>
</protein>
<comment type="caution">
    <text evidence="5">The sequence shown here is derived from an EMBL/GenBank/DDBJ whole genome shotgun (WGS) entry which is preliminary data.</text>
</comment>
<dbReference type="Pfam" id="PF00005">
    <property type="entry name" value="ABC_tran"/>
    <property type="match status" value="2"/>
</dbReference>
<dbReference type="InterPro" id="IPR050611">
    <property type="entry name" value="ABCF"/>
</dbReference>
<feature type="domain" description="ABC transporter" evidence="4">
    <location>
        <begin position="2"/>
        <end position="216"/>
    </location>
</feature>